<accession>A0A8C9AT22</accession>
<organism evidence="1 2">
    <name type="scientific">Prolemur simus</name>
    <name type="common">Greater bamboo lemur</name>
    <name type="synonym">Hapalemur simus</name>
    <dbReference type="NCBI Taxonomy" id="1328070"/>
    <lineage>
        <taxon>Eukaryota</taxon>
        <taxon>Metazoa</taxon>
        <taxon>Chordata</taxon>
        <taxon>Craniata</taxon>
        <taxon>Vertebrata</taxon>
        <taxon>Euteleostomi</taxon>
        <taxon>Mammalia</taxon>
        <taxon>Eutheria</taxon>
        <taxon>Euarchontoglires</taxon>
        <taxon>Primates</taxon>
        <taxon>Strepsirrhini</taxon>
        <taxon>Lemuriformes</taxon>
        <taxon>Lemuridae</taxon>
        <taxon>Prolemur</taxon>
    </lineage>
</organism>
<dbReference type="Proteomes" id="UP000694414">
    <property type="component" value="Unplaced"/>
</dbReference>
<dbReference type="GeneTree" id="ENSGT00980000201542"/>
<sequence length="148" mass="15909">METLKSENKKRVLPSWMTAPVAEKRVAPVKTPKRRRMAAVPVAAARWDNLWSEGSQGKTRAVGWGLPVTGLGFQRGQNSKVGGQLSRQSLLELLGGAEGAGRRQSELSPPRQALASASALVQALLSGLRLSAHRQCVPRVSQALRPVV</sequence>
<evidence type="ECO:0008006" key="3">
    <source>
        <dbReference type="Google" id="ProtNLM"/>
    </source>
</evidence>
<reference evidence="1" key="1">
    <citation type="submission" date="2025-08" db="UniProtKB">
        <authorList>
            <consortium name="Ensembl"/>
        </authorList>
    </citation>
    <scope>IDENTIFICATION</scope>
</reference>
<reference evidence="1" key="2">
    <citation type="submission" date="2025-09" db="UniProtKB">
        <authorList>
            <consortium name="Ensembl"/>
        </authorList>
    </citation>
    <scope>IDENTIFICATION</scope>
</reference>
<dbReference type="PANTHER" id="PTHR14566">
    <property type="entry name" value="CELL CYCLE REGULATOR OF NON-HOMOLOGOUS END JOINING"/>
    <property type="match status" value="1"/>
</dbReference>
<dbReference type="GO" id="GO:0005634">
    <property type="term" value="C:nucleus"/>
    <property type="evidence" value="ECO:0007669"/>
    <property type="project" value="TreeGrafter"/>
</dbReference>
<protein>
    <recommendedName>
        <fullName evidence="3">Cell cycle regulator of NHEJ</fullName>
    </recommendedName>
</protein>
<evidence type="ECO:0000313" key="1">
    <source>
        <dbReference type="Ensembl" id="ENSPSMP00000031801.1"/>
    </source>
</evidence>
<dbReference type="GO" id="GO:0005737">
    <property type="term" value="C:cytoplasm"/>
    <property type="evidence" value="ECO:0007669"/>
    <property type="project" value="TreeGrafter"/>
</dbReference>
<dbReference type="GO" id="GO:2001033">
    <property type="term" value="P:negative regulation of double-strand break repair via nonhomologous end joining"/>
    <property type="evidence" value="ECO:0007669"/>
    <property type="project" value="InterPro"/>
</dbReference>
<dbReference type="Ensembl" id="ENSPSMT00000036705.1">
    <property type="protein sequence ID" value="ENSPSMP00000031801.1"/>
    <property type="gene ID" value="ENSPSMG00000022074.1"/>
</dbReference>
<name>A0A8C9AT22_PROSS</name>
<dbReference type="GO" id="GO:0006303">
    <property type="term" value="P:double-strand break repair via nonhomologous end joining"/>
    <property type="evidence" value="ECO:0007669"/>
    <property type="project" value="TreeGrafter"/>
</dbReference>
<dbReference type="AlphaFoldDB" id="A0A8C9AT22"/>
<dbReference type="InterPro" id="IPR028278">
    <property type="entry name" value="MRI"/>
</dbReference>
<dbReference type="PANTHER" id="PTHR14566:SF0">
    <property type="entry name" value="CELL CYCLE REGULATOR OF NON-HOMOLOGOUS END JOINING"/>
    <property type="match status" value="1"/>
</dbReference>
<proteinExistence type="predicted"/>
<keyword evidence="2" id="KW-1185">Reference proteome</keyword>
<evidence type="ECO:0000313" key="2">
    <source>
        <dbReference type="Proteomes" id="UP000694414"/>
    </source>
</evidence>